<dbReference type="PRINTS" id="PR00038">
    <property type="entry name" value="HTHLUXR"/>
</dbReference>
<comment type="caution">
    <text evidence="5">The sequence shown here is derived from an EMBL/GenBank/DDBJ whole genome shotgun (WGS) entry which is preliminary data.</text>
</comment>
<dbReference type="AlphaFoldDB" id="A0A428ZHZ3"/>
<dbReference type="RefSeq" id="WP_051795925.1">
    <property type="nucleotide sequence ID" value="NZ_QHKI01000006.1"/>
</dbReference>
<evidence type="ECO:0000256" key="1">
    <source>
        <dbReference type="ARBA" id="ARBA00023015"/>
    </source>
</evidence>
<keyword evidence="1" id="KW-0805">Transcription regulation</keyword>
<dbReference type="Pfam" id="PF00196">
    <property type="entry name" value="GerE"/>
    <property type="match status" value="1"/>
</dbReference>
<reference evidence="5 6" key="1">
    <citation type="submission" date="2018-05" db="EMBL/GenBank/DDBJ databases">
        <title>Evolution of GPA BGCs.</title>
        <authorList>
            <person name="Waglechner N."/>
            <person name="Wright G.D."/>
        </authorList>
    </citation>
    <scope>NUCLEOTIDE SEQUENCE [LARGE SCALE GENOMIC DNA]</scope>
    <source>
        <strain evidence="5 6">A82846</strain>
    </source>
</reference>
<evidence type="ECO:0000256" key="3">
    <source>
        <dbReference type="ARBA" id="ARBA00023163"/>
    </source>
</evidence>
<accession>A0A428ZHZ3</accession>
<dbReference type="GO" id="GO:0003677">
    <property type="term" value="F:DNA binding"/>
    <property type="evidence" value="ECO:0007669"/>
    <property type="project" value="UniProtKB-KW"/>
</dbReference>
<dbReference type="OrthoDB" id="134933at2"/>
<feature type="domain" description="HTH luxR-type" evidence="4">
    <location>
        <begin position="382"/>
        <end position="447"/>
    </location>
</feature>
<dbReference type="CDD" id="cd06170">
    <property type="entry name" value="LuxR_C_like"/>
    <property type="match status" value="1"/>
</dbReference>
<evidence type="ECO:0000259" key="4">
    <source>
        <dbReference type="PROSITE" id="PS50043"/>
    </source>
</evidence>
<evidence type="ECO:0000313" key="6">
    <source>
        <dbReference type="Proteomes" id="UP000287547"/>
    </source>
</evidence>
<gene>
    <name evidence="5" type="ORF">DMH04_11280</name>
</gene>
<dbReference type="SMART" id="SM00421">
    <property type="entry name" value="HTH_LUXR"/>
    <property type="match status" value="1"/>
</dbReference>
<dbReference type="InterPro" id="IPR016032">
    <property type="entry name" value="Sig_transdc_resp-reg_C-effctor"/>
</dbReference>
<evidence type="ECO:0000256" key="2">
    <source>
        <dbReference type="ARBA" id="ARBA00023125"/>
    </source>
</evidence>
<dbReference type="InterPro" id="IPR000792">
    <property type="entry name" value="Tscrpt_reg_LuxR_C"/>
</dbReference>
<keyword evidence="3" id="KW-0804">Transcription</keyword>
<dbReference type="PANTHER" id="PTHR44688">
    <property type="entry name" value="DNA-BINDING TRANSCRIPTIONAL ACTIVATOR DEVR_DOSR"/>
    <property type="match status" value="1"/>
</dbReference>
<evidence type="ECO:0000313" key="5">
    <source>
        <dbReference type="EMBL" id="RSM87578.1"/>
    </source>
</evidence>
<organism evidence="5 6">
    <name type="scientific">Kibdelosporangium aridum</name>
    <dbReference type="NCBI Taxonomy" id="2030"/>
    <lineage>
        <taxon>Bacteria</taxon>
        <taxon>Bacillati</taxon>
        <taxon>Actinomycetota</taxon>
        <taxon>Actinomycetes</taxon>
        <taxon>Pseudonocardiales</taxon>
        <taxon>Pseudonocardiaceae</taxon>
        <taxon>Kibdelosporangium</taxon>
    </lineage>
</organism>
<protein>
    <submittedName>
        <fullName evidence="5">LuxR family transcriptional regulator</fullName>
    </submittedName>
</protein>
<dbReference type="PANTHER" id="PTHR44688:SF16">
    <property type="entry name" value="DNA-BINDING TRANSCRIPTIONAL ACTIVATOR DEVR_DOSR"/>
    <property type="match status" value="1"/>
</dbReference>
<sequence>MTQPPRAEESTDIDVTPGSVEATLPATKDWFVPAVRDLLSPRLGDVPAVVVPGVHSPDRYRCPAGQAIQVAHGGTHRVEAVQFAERALSGGRCAMDPKCFLHAVLTMVYAGDLMSAEMHCAEALQRPEWRAHGPVRQAFTLLQARIRYLTGDCADAQERLSSLLSGQVHPRLRCLAVAWLIEALVQRDELGRAEALLAEKGPLEPVGAQIPDRAAVLAARAAVHLAAERFQPAVDEYLECGKQLSKSRIVNPAVVAWRSRAALAALATHRVDLALALAHDELLAARRWGSPAAVGAALHPVSMLQTDDRGAELLADAVRLLDIARARNEQIWALYDLGLMLRKRQNNSAARAKLELAGTLARRGGNMRWLRISRSALNRLPAFGRTAALTKQEARIARLAAAGHSNKQIAAKLCLTVRTVEFHLSGAYRKLGISGRRELGAVLAAVF</sequence>
<dbReference type="PROSITE" id="PS50043">
    <property type="entry name" value="HTH_LUXR_2"/>
    <property type="match status" value="1"/>
</dbReference>
<dbReference type="Proteomes" id="UP000287547">
    <property type="component" value="Unassembled WGS sequence"/>
</dbReference>
<name>A0A428ZHZ3_KIBAR</name>
<dbReference type="InterPro" id="IPR036388">
    <property type="entry name" value="WH-like_DNA-bd_sf"/>
</dbReference>
<proteinExistence type="predicted"/>
<dbReference type="EMBL" id="QHKI01000006">
    <property type="protein sequence ID" value="RSM87578.1"/>
    <property type="molecule type" value="Genomic_DNA"/>
</dbReference>
<dbReference type="Gene3D" id="1.10.10.10">
    <property type="entry name" value="Winged helix-like DNA-binding domain superfamily/Winged helix DNA-binding domain"/>
    <property type="match status" value="1"/>
</dbReference>
<dbReference type="SUPFAM" id="SSF46894">
    <property type="entry name" value="C-terminal effector domain of the bipartite response regulators"/>
    <property type="match status" value="1"/>
</dbReference>
<dbReference type="GO" id="GO:0006355">
    <property type="term" value="P:regulation of DNA-templated transcription"/>
    <property type="evidence" value="ECO:0007669"/>
    <property type="project" value="InterPro"/>
</dbReference>
<keyword evidence="2" id="KW-0238">DNA-binding</keyword>